<dbReference type="EMBL" id="SGXM01000001">
    <property type="protein sequence ID" value="RZT42934.1"/>
    <property type="molecule type" value="Genomic_DNA"/>
</dbReference>
<feature type="domain" description="MrkD-like receptor binding" evidence="4">
    <location>
        <begin position="54"/>
        <end position="156"/>
    </location>
</feature>
<proteinExistence type="predicted"/>
<dbReference type="InterPro" id="IPR008966">
    <property type="entry name" value="Adhesion_dom_sf"/>
</dbReference>
<protein>
    <submittedName>
        <fullName evidence="5">Type 1 fimbria pilin</fullName>
    </submittedName>
</protein>
<dbReference type="OrthoDB" id="8970968at2"/>
<dbReference type="RefSeq" id="WP_130390884.1">
    <property type="nucleotide sequence ID" value="NZ_SGXM01000001.1"/>
</dbReference>
<dbReference type="PANTHER" id="PTHR33420">
    <property type="entry name" value="FIMBRIAL SUBUNIT ELFA-RELATED"/>
    <property type="match status" value="1"/>
</dbReference>
<evidence type="ECO:0000313" key="6">
    <source>
        <dbReference type="Proteomes" id="UP000291078"/>
    </source>
</evidence>
<keyword evidence="6" id="KW-1185">Reference proteome</keyword>
<comment type="caution">
    <text evidence="5">The sequence shown here is derived from an EMBL/GenBank/DDBJ whole genome shotgun (WGS) entry which is preliminary data.</text>
</comment>
<keyword evidence="1 2" id="KW-0732">Signal</keyword>
<dbReference type="Pfam" id="PF00419">
    <property type="entry name" value="Fimbrial"/>
    <property type="match status" value="1"/>
</dbReference>
<dbReference type="InterPro" id="IPR036937">
    <property type="entry name" value="Adhesion_dom_fimbrial_sf"/>
</dbReference>
<feature type="domain" description="Fimbrial-type adhesion" evidence="3">
    <location>
        <begin position="186"/>
        <end position="317"/>
    </location>
</feature>
<dbReference type="InterPro" id="IPR000259">
    <property type="entry name" value="Adhesion_dom_fimbrial"/>
</dbReference>
<dbReference type="Gene3D" id="2.60.40.1090">
    <property type="entry name" value="Fimbrial-type adhesion domain"/>
    <property type="match status" value="1"/>
</dbReference>
<dbReference type="InterPro" id="IPR054160">
    <property type="entry name" value="MrkD_recept-bd"/>
</dbReference>
<evidence type="ECO:0000259" key="4">
    <source>
        <dbReference type="Pfam" id="PF22003"/>
    </source>
</evidence>
<dbReference type="Proteomes" id="UP000291078">
    <property type="component" value="Unassembled WGS sequence"/>
</dbReference>
<dbReference type="SUPFAM" id="SSF49401">
    <property type="entry name" value="Bacterial adhesins"/>
    <property type="match status" value="1"/>
</dbReference>
<evidence type="ECO:0000256" key="1">
    <source>
        <dbReference type="ARBA" id="ARBA00022729"/>
    </source>
</evidence>
<dbReference type="GO" id="GO:0009289">
    <property type="term" value="C:pilus"/>
    <property type="evidence" value="ECO:0007669"/>
    <property type="project" value="InterPro"/>
</dbReference>
<organism evidence="5 6">
    <name type="scientific">Cupriavidus agavae</name>
    <dbReference type="NCBI Taxonomy" id="1001822"/>
    <lineage>
        <taxon>Bacteria</taxon>
        <taxon>Pseudomonadati</taxon>
        <taxon>Pseudomonadota</taxon>
        <taxon>Betaproteobacteria</taxon>
        <taxon>Burkholderiales</taxon>
        <taxon>Burkholderiaceae</taxon>
        <taxon>Cupriavidus</taxon>
    </lineage>
</organism>
<dbReference type="GO" id="GO:0043709">
    <property type="term" value="P:cell adhesion involved in single-species biofilm formation"/>
    <property type="evidence" value="ECO:0007669"/>
    <property type="project" value="TreeGrafter"/>
</dbReference>
<sequence length="318" mass="32577">MKLLRPLLGLALAVAGFASAPSAWAACSIVSNGGQPLRAEVRVDSITAATAGVAGTVLATRDIPLSQIEYTCGANVNAELRTTLATGSAATAVDNVYSTSIPGLGYRLRWPSSTWWPNALRCSGTQSGNCSVPASTLRVEFVQTGRISAGTLPAGTLGVATLLAPSTSSSPLTALTVSLMNPITIAVNTCSVTSDVRVDLGNYTVAEIEARGGSNVVPFQLAFNCPNPASVGITFNGTAPFAGGVNGLIQNDGTAGGVAVRLLDDSGLLGVRLGREVALGQISGARTFDYNARMYPIRGETLSPGSVDAFVVFTLNIR</sequence>
<reference evidence="5 6" key="1">
    <citation type="journal article" date="2015" name="Stand. Genomic Sci.">
        <title>Genomic Encyclopedia of Bacterial and Archaeal Type Strains, Phase III: the genomes of soil and plant-associated and newly described type strains.</title>
        <authorList>
            <person name="Whitman W.B."/>
            <person name="Woyke T."/>
            <person name="Klenk H.P."/>
            <person name="Zhou Y."/>
            <person name="Lilburn T.G."/>
            <person name="Beck B.J."/>
            <person name="De Vos P."/>
            <person name="Vandamme P."/>
            <person name="Eisen J.A."/>
            <person name="Garrity G."/>
            <person name="Hugenholtz P."/>
            <person name="Kyrpides N.C."/>
        </authorList>
    </citation>
    <scope>NUCLEOTIDE SEQUENCE [LARGE SCALE GENOMIC DNA]</scope>
    <source>
        <strain evidence="5 6">ASC-9842</strain>
    </source>
</reference>
<feature type="chain" id="PRO_5020232525" evidence="2">
    <location>
        <begin position="26"/>
        <end position="318"/>
    </location>
</feature>
<dbReference type="InterPro" id="IPR050263">
    <property type="entry name" value="Bact_Fimbrial_Adh_Pro"/>
</dbReference>
<dbReference type="PANTHER" id="PTHR33420:SF3">
    <property type="entry name" value="FIMBRIAL SUBUNIT ELFA"/>
    <property type="match status" value="1"/>
</dbReference>
<name>A0A4Q7S900_9BURK</name>
<gene>
    <name evidence="5" type="ORF">EV147_1980</name>
</gene>
<dbReference type="Pfam" id="PF22003">
    <property type="entry name" value="MrkDrd"/>
    <property type="match status" value="1"/>
</dbReference>
<evidence type="ECO:0000259" key="3">
    <source>
        <dbReference type="Pfam" id="PF00419"/>
    </source>
</evidence>
<evidence type="ECO:0000313" key="5">
    <source>
        <dbReference type="EMBL" id="RZT42934.1"/>
    </source>
</evidence>
<dbReference type="AlphaFoldDB" id="A0A4Q7S900"/>
<evidence type="ECO:0000256" key="2">
    <source>
        <dbReference type="SAM" id="SignalP"/>
    </source>
</evidence>
<dbReference type="Gene3D" id="2.60.40.3310">
    <property type="match status" value="1"/>
</dbReference>
<dbReference type="PROSITE" id="PS51257">
    <property type="entry name" value="PROKAR_LIPOPROTEIN"/>
    <property type="match status" value="1"/>
</dbReference>
<accession>A0A4Q7S900</accession>
<feature type="signal peptide" evidence="2">
    <location>
        <begin position="1"/>
        <end position="25"/>
    </location>
</feature>